<reference evidence="1 2" key="1">
    <citation type="submission" date="2017-11" db="EMBL/GenBank/DDBJ databases">
        <title>Complete genome sequence of Streptomyces lavendulae subsp. lavendulae CCM 3239 (formerly 'Streptomyces aureofaciens CCM 3239'), the producer of the angucycline-type antibiotic auricin.</title>
        <authorList>
            <person name="Busche T."/>
            <person name="Novakova R."/>
            <person name="Al'Dilaimi A."/>
            <person name="Homerova D."/>
            <person name="Feckova L."/>
            <person name="Rezuchova B."/>
            <person name="Mingyar E."/>
            <person name="Csolleiova D."/>
            <person name="Bekeova C."/>
            <person name="Winkler A."/>
            <person name="Sevcikova B."/>
            <person name="Kalinowski J."/>
            <person name="Kormanec J."/>
            <person name="Ruckert C."/>
        </authorList>
    </citation>
    <scope>NUCLEOTIDE SEQUENCE [LARGE SCALE GENOMIC DNA]</scope>
    <source>
        <strain evidence="1 2">CCM 3239</strain>
    </source>
</reference>
<sequence>MGTDSAPRRGLWAAGLANLALGVPATVPFHLLWWVVTEYLPMDCHSTDDLADPNLGNCDYTTLDHSTGVLFLLVVTGVLLLGAVFVVDAVLPPKERRRVWLGSAALIPVPFVLLLALASSGTD</sequence>
<protein>
    <submittedName>
        <fullName evidence="1">Uncharacterized protein</fullName>
    </submittedName>
</protein>
<name>A0A2K8PGQ7_STRLA</name>
<keyword evidence="2" id="KW-1185">Reference proteome</keyword>
<dbReference type="EMBL" id="CP024985">
    <property type="protein sequence ID" value="ATZ24943.1"/>
    <property type="molecule type" value="Genomic_DNA"/>
</dbReference>
<dbReference type="AlphaFoldDB" id="A0A2K8PGQ7"/>
<dbReference type="GeneID" id="49384137"/>
<evidence type="ECO:0000313" key="2">
    <source>
        <dbReference type="Proteomes" id="UP000231791"/>
    </source>
</evidence>
<gene>
    <name evidence="1" type="ORF">SLAV_15445</name>
</gene>
<organism evidence="1 2">
    <name type="scientific">Streptomyces lavendulae subsp. lavendulae</name>
    <dbReference type="NCBI Taxonomy" id="58340"/>
    <lineage>
        <taxon>Bacteria</taxon>
        <taxon>Bacillati</taxon>
        <taxon>Actinomycetota</taxon>
        <taxon>Actinomycetes</taxon>
        <taxon>Kitasatosporales</taxon>
        <taxon>Streptomycetaceae</taxon>
        <taxon>Streptomyces</taxon>
    </lineage>
</organism>
<proteinExistence type="predicted"/>
<dbReference type="OrthoDB" id="4275665at2"/>
<accession>A0A2K8PGQ7</accession>
<evidence type="ECO:0000313" key="1">
    <source>
        <dbReference type="EMBL" id="ATZ24943.1"/>
    </source>
</evidence>
<dbReference type="Proteomes" id="UP000231791">
    <property type="component" value="Chromosome"/>
</dbReference>
<dbReference type="KEGG" id="slx:SLAV_15445"/>
<dbReference type="RefSeq" id="WP_030230846.1">
    <property type="nucleotide sequence ID" value="NZ_CP024985.1"/>
</dbReference>